<proteinExistence type="predicted"/>
<sequence length="343" mass="39558">MAVHKPSRVRWLNFLDYVSGTGVKVNFEHVEGKMNVLADSLSRLVTCLCMQEQCPEKLGNALLLTEEALQIQKDLAGEAMEEEVNGMREALALNIQQFLNSVRYEKMKETSNKGHIMKYGQIQLPVLSQEDPSAFRPLPDLPVDLQQKTLLNALWKASTKRTKHQAGPRKGLYCKYSTLSATVGESRNCHWKGFYSFTEAYEYLLDFCRDTEQIYIEEEDHQGLTQGLQEQIAELTDLIADERAELSRLRVKRSQQESRLTIQAVPYDEFYRKMTLMSSFRNNFMMGLLKQEGTRCYNLIHSLAQEQHYIHLRELQMKIFGVYQVIASGSLLLEKAYHEVVSK</sequence>
<evidence type="ECO:0000313" key="3">
    <source>
        <dbReference type="Proteomes" id="UP001367508"/>
    </source>
</evidence>
<keyword evidence="3" id="KW-1185">Reference proteome</keyword>
<dbReference type="EMBL" id="JAYMYQ010000005">
    <property type="protein sequence ID" value="KAK7329168.1"/>
    <property type="molecule type" value="Genomic_DNA"/>
</dbReference>
<protein>
    <submittedName>
        <fullName evidence="2">Uncharacterized protein</fullName>
    </submittedName>
</protein>
<organism evidence="2 3">
    <name type="scientific">Canavalia gladiata</name>
    <name type="common">Sword bean</name>
    <name type="synonym">Dolichos gladiatus</name>
    <dbReference type="NCBI Taxonomy" id="3824"/>
    <lineage>
        <taxon>Eukaryota</taxon>
        <taxon>Viridiplantae</taxon>
        <taxon>Streptophyta</taxon>
        <taxon>Embryophyta</taxon>
        <taxon>Tracheophyta</taxon>
        <taxon>Spermatophyta</taxon>
        <taxon>Magnoliopsida</taxon>
        <taxon>eudicotyledons</taxon>
        <taxon>Gunneridae</taxon>
        <taxon>Pentapetalae</taxon>
        <taxon>rosids</taxon>
        <taxon>fabids</taxon>
        <taxon>Fabales</taxon>
        <taxon>Fabaceae</taxon>
        <taxon>Papilionoideae</taxon>
        <taxon>50 kb inversion clade</taxon>
        <taxon>NPAAA clade</taxon>
        <taxon>indigoferoid/millettioid clade</taxon>
        <taxon>Phaseoleae</taxon>
        <taxon>Canavalia</taxon>
    </lineage>
</organism>
<evidence type="ECO:0000313" key="2">
    <source>
        <dbReference type="EMBL" id="KAK7329168.1"/>
    </source>
</evidence>
<reference evidence="2 3" key="1">
    <citation type="submission" date="2024-01" db="EMBL/GenBank/DDBJ databases">
        <title>The genomes of 5 underutilized Papilionoideae crops provide insights into root nodulation and disease resistanc.</title>
        <authorList>
            <person name="Jiang F."/>
        </authorList>
    </citation>
    <scope>NUCLEOTIDE SEQUENCE [LARGE SCALE GENOMIC DNA]</scope>
    <source>
        <strain evidence="2">LVBAO_FW01</strain>
        <tissue evidence="2">Leaves</tissue>
    </source>
</reference>
<accession>A0AAN9L9G2</accession>
<evidence type="ECO:0000256" key="1">
    <source>
        <dbReference type="SAM" id="Coils"/>
    </source>
</evidence>
<keyword evidence="1" id="KW-0175">Coiled coil</keyword>
<gene>
    <name evidence="2" type="ORF">VNO77_23318</name>
</gene>
<dbReference type="AlphaFoldDB" id="A0AAN9L9G2"/>
<comment type="caution">
    <text evidence="2">The sequence shown here is derived from an EMBL/GenBank/DDBJ whole genome shotgun (WGS) entry which is preliminary data.</text>
</comment>
<feature type="coiled-coil region" evidence="1">
    <location>
        <begin position="225"/>
        <end position="259"/>
    </location>
</feature>
<dbReference type="Proteomes" id="UP001367508">
    <property type="component" value="Unassembled WGS sequence"/>
</dbReference>
<name>A0AAN9L9G2_CANGL</name>